<sequence length="54" mass="5991">MELKDFIKATITGIVTAVNELNEELKEVGAVVDPHSARFEGDGINKMIYENPDK</sequence>
<accession>A0ABR7CDM2</accession>
<evidence type="ECO:0000313" key="1">
    <source>
        <dbReference type="EMBL" id="MBC5605895.1"/>
    </source>
</evidence>
<dbReference type="Proteomes" id="UP000600600">
    <property type="component" value="Unassembled WGS sequence"/>
</dbReference>
<organism evidence="1 2">
    <name type="scientific">Bacteroides difficilis</name>
    <dbReference type="NCBI Taxonomy" id="2763021"/>
    <lineage>
        <taxon>Bacteria</taxon>
        <taxon>Pseudomonadati</taxon>
        <taxon>Bacteroidota</taxon>
        <taxon>Bacteroidia</taxon>
        <taxon>Bacteroidales</taxon>
        <taxon>Bacteroidaceae</taxon>
        <taxon>Bacteroides</taxon>
    </lineage>
</organism>
<comment type="caution">
    <text evidence="1">The sequence shown here is derived from an EMBL/GenBank/DDBJ whole genome shotgun (WGS) entry which is preliminary data.</text>
</comment>
<dbReference type="RefSeq" id="WP_186967785.1">
    <property type="nucleotide sequence ID" value="NZ_JACOOE010000007.1"/>
</dbReference>
<keyword evidence="2" id="KW-1185">Reference proteome</keyword>
<dbReference type="EMBL" id="JACOOE010000007">
    <property type="protein sequence ID" value="MBC5605895.1"/>
    <property type="molecule type" value="Genomic_DNA"/>
</dbReference>
<evidence type="ECO:0000313" key="2">
    <source>
        <dbReference type="Proteomes" id="UP000600600"/>
    </source>
</evidence>
<protein>
    <submittedName>
        <fullName evidence="1">Uncharacterized protein</fullName>
    </submittedName>
</protein>
<gene>
    <name evidence="1" type="ORF">H8S67_14625</name>
</gene>
<name>A0ABR7CDM2_9BACE</name>
<proteinExistence type="predicted"/>
<reference evidence="1 2" key="1">
    <citation type="submission" date="2020-08" db="EMBL/GenBank/DDBJ databases">
        <title>Genome public.</title>
        <authorList>
            <person name="Liu C."/>
            <person name="Sun Q."/>
        </authorList>
    </citation>
    <scope>NUCLEOTIDE SEQUENCE [LARGE SCALE GENOMIC DNA]</scope>
    <source>
        <strain evidence="1 2">M27</strain>
    </source>
</reference>